<keyword evidence="2" id="KW-1185">Reference proteome</keyword>
<dbReference type="HOGENOM" id="CLU_2345840_0_0_12"/>
<gene>
    <name evidence="1" type="ordered locus">Turpa_0035</name>
</gene>
<dbReference type="RefSeq" id="WP_014801220.1">
    <property type="nucleotide sequence ID" value="NC_018020.1"/>
</dbReference>
<dbReference type="CDD" id="cd00085">
    <property type="entry name" value="HNHc"/>
    <property type="match status" value="1"/>
</dbReference>
<evidence type="ECO:0000313" key="1">
    <source>
        <dbReference type="EMBL" id="AFM10698.1"/>
    </source>
</evidence>
<organism evidence="1 2">
    <name type="scientific">Turneriella parva (strain ATCC BAA-1111 / DSM 21527 / NCTC 11395 / H)</name>
    <name type="common">Leptospira parva</name>
    <dbReference type="NCBI Taxonomy" id="869212"/>
    <lineage>
        <taxon>Bacteria</taxon>
        <taxon>Pseudomonadati</taxon>
        <taxon>Spirochaetota</taxon>
        <taxon>Spirochaetia</taxon>
        <taxon>Leptospirales</taxon>
        <taxon>Leptospiraceae</taxon>
        <taxon>Turneriella</taxon>
    </lineage>
</organism>
<name>I4B091_TURPD</name>
<protein>
    <recommendedName>
        <fullName evidence="3">HNH endonuclease</fullName>
    </recommendedName>
</protein>
<reference evidence="1 2" key="1">
    <citation type="submission" date="2012-06" db="EMBL/GenBank/DDBJ databases">
        <title>The complete chromosome of genome of Turneriella parva DSM 21527.</title>
        <authorList>
            <consortium name="US DOE Joint Genome Institute (JGI-PGF)"/>
            <person name="Lucas S."/>
            <person name="Han J."/>
            <person name="Lapidus A."/>
            <person name="Bruce D."/>
            <person name="Goodwin L."/>
            <person name="Pitluck S."/>
            <person name="Peters L."/>
            <person name="Kyrpides N."/>
            <person name="Mavromatis K."/>
            <person name="Ivanova N."/>
            <person name="Mikhailova N."/>
            <person name="Chertkov O."/>
            <person name="Detter J.C."/>
            <person name="Tapia R."/>
            <person name="Han C."/>
            <person name="Land M."/>
            <person name="Hauser L."/>
            <person name="Markowitz V."/>
            <person name="Cheng J.-F."/>
            <person name="Hugenholtz P."/>
            <person name="Woyke T."/>
            <person name="Wu D."/>
            <person name="Gronow S."/>
            <person name="Wellnitz S."/>
            <person name="Brambilla E."/>
            <person name="Klenk H.-P."/>
            <person name="Eisen J.A."/>
        </authorList>
    </citation>
    <scope>NUCLEOTIDE SEQUENCE [LARGE SCALE GENOMIC DNA]</scope>
    <source>
        <strain evidence="2">ATCC BAA-1111 / DSM 21527 / NCTC 11395 / H</strain>
    </source>
</reference>
<dbReference type="KEGG" id="tpx:Turpa_0035"/>
<evidence type="ECO:0000313" key="2">
    <source>
        <dbReference type="Proteomes" id="UP000006048"/>
    </source>
</evidence>
<dbReference type="AlphaFoldDB" id="I4B091"/>
<sequence>MSKWRMNSQDFWYLLEVEQEYKCRLTGWDLTPATTMITHKIPLAKKGKHVRSNVSLVHRSIVQLSRELTEAEIVALAAAVIRTRGAEYGLEVKAKG</sequence>
<dbReference type="OrthoDB" id="336037at2"/>
<dbReference type="Proteomes" id="UP000006048">
    <property type="component" value="Chromosome"/>
</dbReference>
<dbReference type="InterPro" id="IPR003615">
    <property type="entry name" value="HNH_nuc"/>
</dbReference>
<evidence type="ECO:0008006" key="3">
    <source>
        <dbReference type="Google" id="ProtNLM"/>
    </source>
</evidence>
<dbReference type="STRING" id="869212.Turpa_0035"/>
<accession>I4B091</accession>
<proteinExistence type="predicted"/>
<dbReference type="EMBL" id="CP002959">
    <property type="protein sequence ID" value="AFM10698.1"/>
    <property type="molecule type" value="Genomic_DNA"/>
</dbReference>